<dbReference type="InterPro" id="IPR038020">
    <property type="entry name" value="MbtH-like_sf"/>
</dbReference>
<name>A0A1P8TB61_9ACTN</name>
<dbReference type="GO" id="GO:0019290">
    <property type="term" value="P:siderophore biosynthetic process"/>
    <property type="evidence" value="ECO:0007669"/>
    <property type="project" value="TreeGrafter"/>
</dbReference>
<proteinExistence type="predicted"/>
<feature type="domain" description="MbtH-like" evidence="1">
    <location>
        <begin position="3"/>
        <end position="53"/>
    </location>
</feature>
<evidence type="ECO:0000313" key="2">
    <source>
        <dbReference type="EMBL" id="APY84880.1"/>
    </source>
</evidence>
<dbReference type="InterPro" id="IPR005153">
    <property type="entry name" value="MbtH-like_dom"/>
</dbReference>
<dbReference type="InterPro" id="IPR037407">
    <property type="entry name" value="MLP_fam"/>
</dbReference>
<dbReference type="SUPFAM" id="SSF160582">
    <property type="entry name" value="MbtH-like"/>
    <property type="match status" value="1"/>
</dbReference>
<dbReference type="RefSeq" id="WP_062772503.1">
    <property type="nucleotide sequence ID" value="NZ_CP015588.1"/>
</dbReference>
<gene>
    <name evidence="2" type="ORF">A7J05_03150</name>
    <name evidence="3" type="ORF">I8755_35140</name>
</gene>
<evidence type="ECO:0000313" key="5">
    <source>
        <dbReference type="Proteomes" id="UP000596130"/>
    </source>
</evidence>
<protein>
    <submittedName>
        <fullName evidence="3">MbtH family protein</fullName>
    </submittedName>
</protein>
<keyword evidence="4" id="KW-1185">Reference proteome</keyword>
<evidence type="ECO:0000313" key="3">
    <source>
        <dbReference type="EMBL" id="QQC92998.1"/>
    </source>
</evidence>
<evidence type="ECO:0000313" key="4">
    <source>
        <dbReference type="Proteomes" id="UP000187191"/>
    </source>
</evidence>
<reference evidence="3 5" key="2">
    <citation type="submission" date="2020-12" db="EMBL/GenBank/DDBJ databases">
        <title>Identification and biosynthesis of polyene macrolides produced by Streptomyces alfalfae Men-myco-93-63.</title>
        <authorList>
            <person name="Liu D."/>
            <person name="Li Y."/>
            <person name="Liu L."/>
            <person name="Han X."/>
            <person name="Shen F."/>
        </authorList>
    </citation>
    <scope>NUCLEOTIDE SEQUENCE [LARGE SCALE GENOMIC DNA]</scope>
    <source>
        <strain evidence="3 5">Men-myco-93-63</strain>
    </source>
</reference>
<dbReference type="Proteomes" id="UP000187191">
    <property type="component" value="Chromosome"/>
</dbReference>
<organism evidence="3 5">
    <name type="scientific">Streptomyces alfalfae</name>
    <dbReference type="NCBI Taxonomy" id="1642299"/>
    <lineage>
        <taxon>Bacteria</taxon>
        <taxon>Bacillati</taxon>
        <taxon>Actinomycetota</taxon>
        <taxon>Actinomycetes</taxon>
        <taxon>Kitasatosporales</taxon>
        <taxon>Streptomycetaceae</taxon>
        <taxon>Streptomyces</taxon>
    </lineage>
</organism>
<sequence>MANPFEDDSAPYLVLVNDQGRHSLWPDGIRVPDGWRVVCTRRDRAACLEYVDRHFTVVAPRPGEPAPTGSGPGR</sequence>
<dbReference type="KEGG" id="ssia:A7J05_03150"/>
<evidence type="ECO:0000259" key="1">
    <source>
        <dbReference type="SMART" id="SM00923"/>
    </source>
</evidence>
<dbReference type="GO" id="GO:0005829">
    <property type="term" value="C:cytosol"/>
    <property type="evidence" value="ECO:0007669"/>
    <property type="project" value="TreeGrafter"/>
</dbReference>
<dbReference type="Pfam" id="PF03621">
    <property type="entry name" value="MbtH"/>
    <property type="match status" value="1"/>
</dbReference>
<dbReference type="Proteomes" id="UP000596130">
    <property type="component" value="Chromosome"/>
</dbReference>
<reference evidence="2 4" key="1">
    <citation type="submission" date="2016-05" db="EMBL/GenBank/DDBJ databases">
        <authorList>
            <person name="Gu J."/>
        </authorList>
    </citation>
    <scope>NUCLEOTIDE SEQUENCE [LARGE SCALE GENOMIC DNA]</scope>
    <source>
        <strain evidence="2 4">ACCC40021</strain>
    </source>
</reference>
<accession>A0A1P8TB61</accession>
<dbReference type="PANTHER" id="PTHR38444">
    <property type="entry name" value="ENTEROBACTIN BIOSYNTHESIS PROTEIN YBDZ"/>
    <property type="match status" value="1"/>
</dbReference>
<dbReference type="EMBL" id="CP065959">
    <property type="protein sequence ID" value="QQC92998.1"/>
    <property type="molecule type" value="Genomic_DNA"/>
</dbReference>
<dbReference type="OrthoDB" id="4250430at2"/>
<dbReference type="Gene3D" id="3.90.820.10">
    <property type="entry name" value="Structural Genomics, Unknown Function 30-nov-00 1gh9 Mol_id"/>
    <property type="match status" value="1"/>
</dbReference>
<dbReference type="EMBL" id="CP015588">
    <property type="protein sequence ID" value="APY84880.1"/>
    <property type="molecule type" value="Genomic_DNA"/>
</dbReference>
<dbReference type="PANTHER" id="PTHR38444:SF1">
    <property type="entry name" value="ENTEROBACTIN BIOSYNTHESIS PROTEIN YBDZ"/>
    <property type="match status" value="1"/>
</dbReference>
<dbReference type="SMART" id="SM00923">
    <property type="entry name" value="MbtH"/>
    <property type="match status" value="1"/>
</dbReference>
<dbReference type="AlphaFoldDB" id="A0A1P8TB61"/>